<proteinExistence type="predicted"/>
<keyword evidence="1" id="KW-1185">Reference proteome</keyword>
<dbReference type="WBParaSite" id="PSU_v2.g11742.t1">
    <property type="protein sequence ID" value="PSU_v2.g11742.t1"/>
    <property type="gene ID" value="PSU_v2.g11742"/>
</dbReference>
<accession>A0A914Y1P4</accession>
<dbReference type="Proteomes" id="UP000887577">
    <property type="component" value="Unplaced"/>
</dbReference>
<evidence type="ECO:0000313" key="2">
    <source>
        <dbReference type="WBParaSite" id="PSU_v2.g11742.t1"/>
    </source>
</evidence>
<name>A0A914Y1P4_9BILA</name>
<sequence length="234" mass="24617">MHIGQQRIAQRLLAALAAPRLGEAEEEALIRGEAFQGLARLALQRQLVSVVGGTQAGHVGDVLAQGQLAVHVHAGERLVAAELRGQRITGSIELLQVLGSPPVVQLAGLVEQGAGVVEAVADLVADHRADRTHRPLAVVDRLAQLGNVALVLEQLGALCIAQRVITADLKSGVVAPLLRIAHAHGQAVDLGLGMRLGLRRHPRQCIDALGEGGDDVLRHLVRTLLGLPSKCFST</sequence>
<evidence type="ECO:0000313" key="1">
    <source>
        <dbReference type="Proteomes" id="UP000887577"/>
    </source>
</evidence>
<protein>
    <submittedName>
        <fullName evidence="2">Uncharacterized protein</fullName>
    </submittedName>
</protein>
<dbReference type="AlphaFoldDB" id="A0A914Y1P4"/>
<organism evidence="1 2">
    <name type="scientific">Panagrolaimus superbus</name>
    <dbReference type="NCBI Taxonomy" id="310955"/>
    <lineage>
        <taxon>Eukaryota</taxon>
        <taxon>Metazoa</taxon>
        <taxon>Ecdysozoa</taxon>
        <taxon>Nematoda</taxon>
        <taxon>Chromadorea</taxon>
        <taxon>Rhabditida</taxon>
        <taxon>Tylenchina</taxon>
        <taxon>Panagrolaimomorpha</taxon>
        <taxon>Panagrolaimoidea</taxon>
        <taxon>Panagrolaimidae</taxon>
        <taxon>Panagrolaimus</taxon>
    </lineage>
</organism>
<reference evidence="2" key="1">
    <citation type="submission" date="2022-11" db="UniProtKB">
        <authorList>
            <consortium name="WormBaseParasite"/>
        </authorList>
    </citation>
    <scope>IDENTIFICATION</scope>
</reference>